<comment type="caution">
    <text evidence="1">The sequence shown here is derived from an EMBL/GenBank/DDBJ whole genome shotgun (WGS) entry which is preliminary data.</text>
</comment>
<dbReference type="AlphaFoldDB" id="A0A624JDJ5"/>
<proteinExistence type="predicted"/>
<protein>
    <recommendedName>
        <fullName evidence="2">Fimbrial protein</fullName>
    </recommendedName>
</protein>
<reference evidence="1" key="1">
    <citation type="submission" date="2018-07" db="EMBL/GenBank/DDBJ databases">
        <authorList>
            <consortium name="PulseNet: The National Subtyping Network for Foodborne Disease Surveillance"/>
            <person name="Tarr C.L."/>
            <person name="Trees E."/>
            <person name="Katz L.S."/>
            <person name="Carleton-Romer H.A."/>
            <person name="Stroika S."/>
            <person name="Kucerova Z."/>
            <person name="Roache K.F."/>
            <person name="Sabol A.L."/>
            <person name="Besser J."/>
            <person name="Gerner-Smidt P."/>
        </authorList>
    </citation>
    <scope>NUCLEOTIDE SEQUENCE</scope>
    <source>
        <strain evidence="1">PNUSAS016316</strain>
    </source>
</reference>
<accession>A0A624JDJ5</accession>
<sequence length="322" mass="35743">MKAPEQSKLYCTGPMCFYIRSNITHVFVAFCILFSVFSASASTVCSYQGNYEYIFTVSGTSDNVTISPSGSYDRVTSSGSGYSWYYPEMLKTYTVSNDTVTMSVRDGVSFIFTPIKGNWENKSMDYWNRYSAGNRFQCSSIVWGPTDWSQIFGKPKVSIATDSFIGGSIMFINEPIAKVYATIESVNNQPVNKPALPTSTIYLNGQITVTSSCSVSPSSLDIDLGEIPSSMREKKERRTINVNCKSIVSGDVYIDGAKVDVGDNINIETKDKNVKFFIRVNKNDFEIDSVSGQIEIDAGIKITPPVTSDIYKGVTYLDLRYH</sequence>
<dbReference type="RefSeq" id="WP_139769127.1">
    <property type="nucleotide sequence ID" value="NZ_MYLL01000060.1"/>
</dbReference>
<gene>
    <name evidence="1" type="ORF">CEZ54_05535</name>
</gene>
<name>A0A624JDJ5_SALER</name>
<evidence type="ECO:0008006" key="2">
    <source>
        <dbReference type="Google" id="ProtNLM"/>
    </source>
</evidence>
<organism evidence="1">
    <name type="scientific">Salmonella enterica</name>
    <name type="common">Salmonella choleraesuis</name>
    <dbReference type="NCBI Taxonomy" id="28901"/>
    <lineage>
        <taxon>Bacteria</taxon>
        <taxon>Pseudomonadati</taxon>
        <taxon>Pseudomonadota</taxon>
        <taxon>Gammaproteobacteria</taxon>
        <taxon>Enterobacterales</taxon>
        <taxon>Enterobacteriaceae</taxon>
        <taxon>Salmonella</taxon>
    </lineage>
</organism>
<dbReference type="EMBL" id="AAGWTA010000005">
    <property type="protein sequence ID" value="EBS8256590.1"/>
    <property type="molecule type" value="Genomic_DNA"/>
</dbReference>
<evidence type="ECO:0000313" key="1">
    <source>
        <dbReference type="EMBL" id="EBS8256590.1"/>
    </source>
</evidence>